<dbReference type="InterPro" id="IPR039305">
    <property type="entry name" value="PILS2/6"/>
</dbReference>
<feature type="transmembrane region" description="Helical" evidence="6">
    <location>
        <begin position="115"/>
        <end position="137"/>
    </location>
</feature>
<keyword evidence="4 6" id="KW-0472">Membrane</keyword>
<dbReference type="OrthoDB" id="191139at2759"/>
<feature type="transmembrane region" description="Helical" evidence="6">
    <location>
        <begin position="82"/>
        <end position="103"/>
    </location>
</feature>
<feature type="transmembrane region" description="Helical" evidence="6">
    <location>
        <begin position="468"/>
        <end position="491"/>
    </location>
</feature>
<keyword evidence="3 6" id="KW-1133">Transmembrane helix</keyword>
<dbReference type="Pfam" id="PF03547">
    <property type="entry name" value="Mem_trans"/>
    <property type="match status" value="1"/>
</dbReference>
<evidence type="ECO:0000256" key="2">
    <source>
        <dbReference type="ARBA" id="ARBA00022692"/>
    </source>
</evidence>
<proteinExistence type="predicted"/>
<dbReference type="GO" id="GO:0016020">
    <property type="term" value="C:membrane"/>
    <property type="evidence" value="ECO:0007669"/>
    <property type="project" value="UniProtKB-SubCell"/>
</dbReference>
<dbReference type="InParanoid" id="A0A0D2X2Y2"/>
<dbReference type="STRING" id="595528.A0A0D2X2Y2"/>
<accession>A0A0D2X2Y2</accession>
<dbReference type="AlphaFoldDB" id="A0A0D2X2Y2"/>
<evidence type="ECO:0008006" key="9">
    <source>
        <dbReference type="Google" id="ProtNLM"/>
    </source>
</evidence>
<dbReference type="Proteomes" id="UP000008743">
    <property type="component" value="Unassembled WGS sequence"/>
</dbReference>
<feature type="region of interest" description="Disordered" evidence="5">
    <location>
        <begin position="289"/>
        <end position="310"/>
    </location>
</feature>
<evidence type="ECO:0000313" key="8">
    <source>
        <dbReference type="Proteomes" id="UP000008743"/>
    </source>
</evidence>
<evidence type="ECO:0000256" key="6">
    <source>
        <dbReference type="SAM" id="Phobius"/>
    </source>
</evidence>
<feature type="region of interest" description="Disordered" evidence="5">
    <location>
        <begin position="200"/>
        <end position="233"/>
    </location>
</feature>
<gene>
    <name evidence="7" type="ORF">CAOG_004155</name>
</gene>
<dbReference type="InterPro" id="IPR004776">
    <property type="entry name" value="Mem_transp_PIN-like"/>
</dbReference>
<dbReference type="EMBL" id="KE346365">
    <property type="protein sequence ID" value="KJE93354.1"/>
    <property type="molecule type" value="Genomic_DNA"/>
</dbReference>
<dbReference type="FunCoup" id="A0A0D2X2Y2">
    <property type="interactions" value="25"/>
</dbReference>
<evidence type="ECO:0000256" key="3">
    <source>
        <dbReference type="ARBA" id="ARBA00022989"/>
    </source>
</evidence>
<evidence type="ECO:0000256" key="5">
    <source>
        <dbReference type="SAM" id="MobiDB-lite"/>
    </source>
</evidence>
<evidence type="ECO:0000256" key="4">
    <source>
        <dbReference type="ARBA" id="ARBA00023136"/>
    </source>
</evidence>
<protein>
    <recommendedName>
        <fullName evidence="9">Auxin efflux carrier family protein</fullName>
    </recommendedName>
</protein>
<feature type="transmembrane region" description="Helical" evidence="6">
    <location>
        <begin position="51"/>
        <end position="70"/>
    </location>
</feature>
<evidence type="ECO:0000256" key="1">
    <source>
        <dbReference type="ARBA" id="ARBA00004141"/>
    </source>
</evidence>
<feature type="transmembrane region" description="Helical" evidence="6">
    <location>
        <begin position="325"/>
        <end position="344"/>
    </location>
</feature>
<organism evidence="7 8">
    <name type="scientific">Capsaspora owczarzaki (strain ATCC 30864)</name>
    <dbReference type="NCBI Taxonomy" id="595528"/>
    <lineage>
        <taxon>Eukaryota</taxon>
        <taxon>Filasterea</taxon>
        <taxon>Capsaspora</taxon>
    </lineage>
</organism>
<evidence type="ECO:0000313" key="7">
    <source>
        <dbReference type="EMBL" id="KJE93354.1"/>
    </source>
</evidence>
<dbReference type="eggNOG" id="KOG2722">
    <property type="taxonomic scope" value="Eukaryota"/>
</dbReference>
<dbReference type="GO" id="GO:0055085">
    <property type="term" value="P:transmembrane transport"/>
    <property type="evidence" value="ECO:0007669"/>
    <property type="project" value="InterPro"/>
</dbReference>
<name>A0A0D2X2Y2_CAPO3</name>
<feature type="transmembrane region" description="Helical" evidence="6">
    <location>
        <begin position="438"/>
        <end position="462"/>
    </location>
</feature>
<dbReference type="PANTHER" id="PTHR31419">
    <property type="entry name" value="PROTEIN PIN-LIKES 2"/>
    <property type="match status" value="1"/>
</dbReference>
<dbReference type="PhylomeDB" id="A0A0D2X2Y2"/>
<comment type="subcellular location">
    <subcellularLocation>
        <location evidence="1">Membrane</location>
        <topology evidence="1">Multi-pass membrane protein</topology>
    </subcellularLocation>
</comment>
<reference evidence="8" key="1">
    <citation type="submission" date="2011-02" db="EMBL/GenBank/DDBJ databases">
        <title>The Genome Sequence of Capsaspora owczarzaki ATCC 30864.</title>
        <authorList>
            <person name="Russ C."/>
            <person name="Cuomo C."/>
            <person name="Burger G."/>
            <person name="Gray M.W."/>
            <person name="Holland P.W.H."/>
            <person name="King N."/>
            <person name="Lang F.B.F."/>
            <person name="Roger A.J."/>
            <person name="Ruiz-Trillo I."/>
            <person name="Young S.K."/>
            <person name="Zeng Q."/>
            <person name="Gargeya S."/>
            <person name="Alvarado L."/>
            <person name="Berlin A."/>
            <person name="Chapman S.B."/>
            <person name="Chen Z."/>
            <person name="Freedman E."/>
            <person name="Gellesch M."/>
            <person name="Goldberg J."/>
            <person name="Griggs A."/>
            <person name="Gujja S."/>
            <person name="Heilman E."/>
            <person name="Heiman D."/>
            <person name="Howarth C."/>
            <person name="Mehta T."/>
            <person name="Neiman D."/>
            <person name="Pearson M."/>
            <person name="Roberts A."/>
            <person name="Saif S."/>
            <person name="Shea T."/>
            <person name="Shenoy N."/>
            <person name="Sisk P."/>
            <person name="Stolte C."/>
            <person name="Sykes S."/>
            <person name="White J."/>
            <person name="Yandava C."/>
            <person name="Haas B."/>
            <person name="Nusbaum C."/>
            <person name="Birren B."/>
        </authorList>
    </citation>
    <scope>NUCLEOTIDE SEQUENCE</scope>
    <source>
        <strain evidence="8">ATCC 30864</strain>
    </source>
</reference>
<feature type="transmembrane region" description="Helical" evidence="6">
    <location>
        <begin position="20"/>
        <end position="39"/>
    </location>
</feature>
<sequence length="492" mass="52573">MSVSCSVVLSTMSAADVVVPALKAACTVFIMAGTGVYLARRGVMNERVVKGIGEMVVHALMPCMLFAKVVPNVSVDTLDHLWPLLVYAIILAAVGMGLGAIAHKIVRASPIMRNFMMATIGFANATSIPLALFYSVAENADALQINPHDTAEDIQARGSSYILIYTIMTTLMRWTVADQLLTPPDDWDPLSYRRLPDESVLATDDVPPPYPSFSETASTSLHPTASRPDAAGENIAMTVLPRRLSLDGEDDLDGTDMTSVPVEASDSSHANYYPPYSSPEVAILAAGDAADSPPQRNTEPGGIASSRKSPMTMLQRIRKSLNPPIYAAIVSVIIGMISPIRELFFPALGSSSSAPLNFITDAVHTISNAVVPLTTMMLGAELSSGPMPLSSLRSTTLTYSSAVALVVAKLFIMPVLGTLITLGAHAASIIPDDPAFRFVMMLESCAPSAINLIVMCSLHSFLDKELSTILFYMYILSAFTMTGCIMVFLTLL</sequence>
<dbReference type="PANTHER" id="PTHR31419:SF1">
    <property type="entry name" value="PROTEIN PIN-LIKES 6"/>
    <property type="match status" value="1"/>
</dbReference>
<keyword evidence="2 6" id="KW-0812">Transmembrane</keyword>
<keyword evidence="8" id="KW-1185">Reference proteome</keyword>
<feature type="transmembrane region" description="Helical" evidence="6">
    <location>
        <begin position="399"/>
        <end position="426"/>
    </location>
</feature>
<feature type="compositionally biased region" description="Polar residues" evidence="5">
    <location>
        <begin position="213"/>
        <end position="223"/>
    </location>
</feature>